<name>A0A7W4IAL2_9PROT</name>
<evidence type="ECO:0000313" key="1">
    <source>
        <dbReference type="EMBL" id="MBB2159325.1"/>
    </source>
</evidence>
<comment type="caution">
    <text evidence="1">The sequence shown here is derived from an EMBL/GenBank/DDBJ whole genome shotgun (WGS) entry which is preliminary data.</text>
</comment>
<protein>
    <recommendedName>
        <fullName evidence="3">AlpA family transcriptional regulator</fullName>
    </recommendedName>
</protein>
<dbReference type="RefSeq" id="WP_182996183.1">
    <property type="nucleotide sequence ID" value="NZ_JABEQJ010000003.1"/>
</dbReference>
<reference evidence="1 2" key="1">
    <citation type="submission" date="2020-04" db="EMBL/GenBank/DDBJ databases">
        <title>Description of novel Gluconacetobacter.</title>
        <authorList>
            <person name="Sombolestani A."/>
        </authorList>
    </citation>
    <scope>NUCLEOTIDE SEQUENCE [LARGE SCALE GENOMIC DNA]</scope>
    <source>
        <strain evidence="1 2">LMG 19747</strain>
    </source>
</reference>
<evidence type="ECO:0000313" key="2">
    <source>
        <dbReference type="Proteomes" id="UP000589085"/>
    </source>
</evidence>
<sequence>MSDFGARVLPVEKAAEYVGLSKSTFLSEVAPVVRPIRLTERRVGWDRLLLDRWVDMKQGLSPVGADAERVNPLSMLP</sequence>
<evidence type="ECO:0008006" key="3">
    <source>
        <dbReference type="Google" id="ProtNLM"/>
    </source>
</evidence>
<proteinExistence type="predicted"/>
<dbReference type="Proteomes" id="UP000589085">
    <property type="component" value="Unassembled WGS sequence"/>
</dbReference>
<dbReference type="EMBL" id="JABEQJ010000003">
    <property type="protein sequence ID" value="MBB2159325.1"/>
    <property type="molecule type" value="Genomic_DNA"/>
</dbReference>
<accession>A0A7W4IAL2</accession>
<organism evidence="1 2">
    <name type="scientific">Gluconacetobacter sacchari</name>
    <dbReference type="NCBI Taxonomy" id="92759"/>
    <lineage>
        <taxon>Bacteria</taxon>
        <taxon>Pseudomonadati</taxon>
        <taxon>Pseudomonadota</taxon>
        <taxon>Alphaproteobacteria</taxon>
        <taxon>Acetobacterales</taxon>
        <taxon>Acetobacteraceae</taxon>
        <taxon>Gluconacetobacter</taxon>
    </lineage>
</organism>
<gene>
    <name evidence="1" type="ORF">HLH48_03895</name>
</gene>
<dbReference type="AlphaFoldDB" id="A0A7W4IAL2"/>